<dbReference type="AlphaFoldDB" id="A0A4Y2VHP5"/>
<evidence type="ECO:0000313" key="2">
    <source>
        <dbReference type="Proteomes" id="UP000499080"/>
    </source>
</evidence>
<dbReference type="Proteomes" id="UP000499080">
    <property type="component" value="Unassembled WGS sequence"/>
</dbReference>
<gene>
    <name evidence="1" type="ORF">AVEN_250095_1</name>
</gene>
<accession>A0A4Y2VHP5</accession>
<protein>
    <submittedName>
        <fullName evidence="1">Uncharacterized protein</fullName>
    </submittedName>
</protein>
<sequence length="199" mass="23401">MSVKFYKIQRNFERFLIFGTGFRTLSELSLLRPFSLNLLDETNRQTPHTTHLSRKWTHFRFAGPYIRNSDWGPRISGTAGAIDSKIAPTRLVRRDLKNRTILIELRRIRNFRDPDSNPIETGGSCEMSVYSTRLYSTRRIDRHLTRPLCLENGRTSGLWVHIYGFRLWEDVSRQPLGRSTRKLHPRDRSVEIFRTVPPS</sequence>
<organism evidence="1 2">
    <name type="scientific">Araneus ventricosus</name>
    <name type="common">Orbweaver spider</name>
    <name type="synonym">Epeira ventricosa</name>
    <dbReference type="NCBI Taxonomy" id="182803"/>
    <lineage>
        <taxon>Eukaryota</taxon>
        <taxon>Metazoa</taxon>
        <taxon>Ecdysozoa</taxon>
        <taxon>Arthropoda</taxon>
        <taxon>Chelicerata</taxon>
        <taxon>Arachnida</taxon>
        <taxon>Araneae</taxon>
        <taxon>Araneomorphae</taxon>
        <taxon>Entelegynae</taxon>
        <taxon>Araneoidea</taxon>
        <taxon>Araneidae</taxon>
        <taxon>Araneus</taxon>
    </lineage>
</organism>
<reference evidence="1 2" key="1">
    <citation type="journal article" date="2019" name="Sci. Rep.">
        <title>Orb-weaving spider Araneus ventricosus genome elucidates the spidroin gene catalogue.</title>
        <authorList>
            <person name="Kono N."/>
            <person name="Nakamura H."/>
            <person name="Ohtoshi R."/>
            <person name="Moran D.A.P."/>
            <person name="Shinohara A."/>
            <person name="Yoshida Y."/>
            <person name="Fujiwara M."/>
            <person name="Mori M."/>
            <person name="Tomita M."/>
            <person name="Arakawa K."/>
        </authorList>
    </citation>
    <scope>NUCLEOTIDE SEQUENCE [LARGE SCALE GENOMIC DNA]</scope>
</reference>
<comment type="caution">
    <text evidence="1">The sequence shown here is derived from an EMBL/GenBank/DDBJ whole genome shotgun (WGS) entry which is preliminary data.</text>
</comment>
<dbReference type="EMBL" id="BGPR01046298">
    <property type="protein sequence ID" value="GBO23267.1"/>
    <property type="molecule type" value="Genomic_DNA"/>
</dbReference>
<proteinExistence type="predicted"/>
<name>A0A4Y2VHP5_ARAVE</name>
<keyword evidence="2" id="KW-1185">Reference proteome</keyword>
<evidence type="ECO:0000313" key="1">
    <source>
        <dbReference type="EMBL" id="GBO23267.1"/>
    </source>
</evidence>